<dbReference type="GO" id="GO:0000139">
    <property type="term" value="C:Golgi membrane"/>
    <property type="evidence" value="ECO:0007669"/>
    <property type="project" value="UniProtKB-SubCell"/>
</dbReference>
<sequence length="493" mass="55581">MELTVPQALLLSFLIFLLLSALLFPNPFALLIPSNSFSTQPFLHKPAGDAPCLDPLKVYVVDLAREFNYGLLEDYYKSRNARGSRDLWLGEEPHDGDPLEEKLDGSSELGEFMPYPKNPNWRQYSAEYWLLADLLTEELLRAAHSAAVKVSDMADADVFLVPFFCALSAEIQLGEGHGKFRKKMEENRDYVRQRKVMEFVTQTSAWRRSGGRDHVFMLTDPMAMWHVRAEIARSILLVVDFGGWYMEDAKAGEKAKVYGDGMPSNVIAHTDVSLTKDVIVPYTHLLPTLSLAESSPRDVLLYFRGARHRHRTGLVREKLWTVLGNEPGVILEEGFPNSTGREEALRGMRRSHFCLNPAGDTPTSSRLFDSIANLCIPVIVSDTVELPFEGILNYSTFAVFVSVNDAMSPGTLVQQLRNMNTTTRSTMRERLRDVQRHFEYENGHPGGRGSTVKDGAVQLIWRMVKEKVPGLKATITREHRKFPGSISPRCLCT</sequence>
<comment type="subcellular location">
    <subcellularLocation>
        <location evidence="1">Golgi apparatus membrane</location>
        <topology evidence="1">Single-pass type II membrane protein</topology>
    </subcellularLocation>
</comment>
<dbReference type="InterPro" id="IPR040911">
    <property type="entry name" value="Exostosin_GT47"/>
</dbReference>
<comment type="similarity">
    <text evidence="2">Belongs to the glycosyltransferase 47 family.</text>
</comment>
<evidence type="ECO:0000256" key="1">
    <source>
        <dbReference type="ARBA" id="ARBA00004323"/>
    </source>
</evidence>
<name>A0A8T0GC18_CERPU</name>
<evidence type="ECO:0000256" key="3">
    <source>
        <dbReference type="ARBA" id="ARBA00022968"/>
    </source>
</evidence>
<dbReference type="Proteomes" id="UP000822688">
    <property type="component" value="Chromosome 11"/>
</dbReference>
<dbReference type="AlphaFoldDB" id="A0A8T0GC18"/>
<accession>A0A8T0GC18</accession>
<keyword evidence="3" id="KW-0735">Signal-anchor</keyword>
<evidence type="ECO:0000259" key="5">
    <source>
        <dbReference type="Pfam" id="PF03016"/>
    </source>
</evidence>
<dbReference type="InterPro" id="IPR004263">
    <property type="entry name" value="Exostosin"/>
</dbReference>
<comment type="caution">
    <text evidence="6">The sequence shown here is derived from an EMBL/GenBank/DDBJ whole genome shotgun (WGS) entry which is preliminary data.</text>
</comment>
<feature type="domain" description="Exostosin GT47" evidence="5">
    <location>
        <begin position="54"/>
        <end position="416"/>
    </location>
</feature>
<dbReference type="PANTHER" id="PTHR11062">
    <property type="entry name" value="EXOSTOSIN HEPARAN SULFATE GLYCOSYLTRANSFERASE -RELATED"/>
    <property type="match status" value="1"/>
</dbReference>
<keyword evidence="7" id="KW-1185">Reference proteome</keyword>
<dbReference type="Pfam" id="PF03016">
    <property type="entry name" value="Exostosin_GT47"/>
    <property type="match status" value="1"/>
</dbReference>
<dbReference type="GO" id="GO:0016757">
    <property type="term" value="F:glycosyltransferase activity"/>
    <property type="evidence" value="ECO:0007669"/>
    <property type="project" value="InterPro"/>
</dbReference>
<protein>
    <recommendedName>
        <fullName evidence="5">Exostosin GT47 domain-containing protein</fullName>
    </recommendedName>
</protein>
<evidence type="ECO:0000256" key="2">
    <source>
        <dbReference type="ARBA" id="ARBA00010271"/>
    </source>
</evidence>
<evidence type="ECO:0000256" key="4">
    <source>
        <dbReference type="ARBA" id="ARBA00023034"/>
    </source>
</evidence>
<gene>
    <name evidence="6" type="ORF">KC19_11G023300</name>
</gene>
<dbReference type="PANTHER" id="PTHR11062:SF60">
    <property type="entry name" value="EXOSTOSIN FAMILY PROTEIN"/>
    <property type="match status" value="1"/>
</dbReference>
<reference evidence="6 7" key="1">
    <citation type="submission" date="2020-06" db="EMBL/GenBank/DDBJ databases">
        <title>WGS assembly of Ceratodon purpureus strain R40.</title>
        <authorList>
            <person name="Carey S.B."/>
            <person name="Jenkins J."/>
            <person name="Shu S."/>
            <person name="Lovell J.T."/>
            <person name="Sreedasyam A."/>
            <person name="Maumus F."/>
            <person name="Tiley G.P."/>
            <person name="Fernandez-Pozo N."/>
            <person name="Barry K."/>
            <person name="Chen C."/>
            <person name="Wang M."/>
            <person name="Lipzen A."/>
            <person name="Daum C."/>
            <person name="Saski C.A."/>
            <person name="Payton A.C."/>
            <person name="Mcbreen J.C."/>
            <person name="Conrad R.E."/>
            <person name="Kollar L.M."/>
            <person name="Olsson S."/>
            <person name="Huttunen S."/>
            <person name="Landis J.B."/>
            <person name="Wickett N.J."/>
            <person name="Johnson M.G."/>
            <person name="Rensing S.A."/>
            <person name="Grimwood J."/>
            <person name="Schmutz J."/>
            <person name="Mcdaniel S.F."/>
        </authorList>
    </citation>
    <scope>NUCLEOTIDE SEQUENCE [LARGE SCALE GENOMIC DNA]</scope>
    <source>
        <strain evidence="6 7">R40</strain>
    </source>
</reference>
<keyword evidence="4" id="KW-0333">Golgi apparatus</keyword>
<organism evidence="6 7">
    <name type="scientific">Ceratodon purpureus</name>
    <name type="common">Fire moss</name>
    <name type="synonym">Dicranum purpureum</name>
    <dbReference type="NCBI Taxonomy" id="3225"/>
    <lineage>
        <taxon>Eukaryota</taxon>
        <taxon>Viridiplantae</taxon>
        <taxon>Streptophyta</taxon>
        <taxon>Embryophyta</taxon>
        <taxon>Bryophyta</taxon>
        <taxon>Bryophytina</taxon>
        <taxon>Bryopsida</taxon>
        <taxon>Dicranidae</taxon>
        <taxon>Pseudoditrichales</taxon>
        <taxon>Ditrichaceae</taxon>
        <taxon>Ceratodon</taxon>
    </lineage>
</organism>
<proteinExistence type="inferred from homology"/>
<keyword evidence="3" id="KW-0812">Transmembrane</keyword>
<evidence type="ECO:0000313" key="7">
    <source>
        <dbReference type="Proteomes" id="UP000822688"/>
    </source>
</evidence>
<dbReference type="EMBL" id="CM026432">
    <property type="protein sequence ID" value="KAG0556067.1"/>
    <property type="molecule type" value="Genomic_DNA"/>
</dbReference>
<evidence type="ECO:0000313" key="6">
    <source>
        <dbReference type="EMBL" id="KAG0556067.1"/>
    </source>
</evidence>